<keyword evidence="3" id="KW-1185">Reference proteome</keyword>
<evidence type="ECO:0000256" key="1">
    <source>
        <dbReference type="SAM" id="MobiDB-lite"/>
    </source>
</evidence>
<accession>A0A6A5C9Z3</accession>
<dbReference type="EMBL" id="VFQX01000012">
    <property type="protein sequence ID" value="KAF0982195.1"/>
    <property type="molecule type" value="Genomic_DNA"/>
</dbReference>
<protein>
    <submittedName>
        <fullName evidence="2">Uncharacterized protein</fullName>
    </submittedName>
</protein>
<dbReference type="RefSeq" id="XP_044566908.1">
    <property type="nucleotide sequence ID" value="XM_044702534.1"/>
</dbReference>
<evidence type="ECO:0000313" key="3">
    <source>
        <dbReference type="Proteomes" id="UP000444721"/>
    </source>
</evidence>
<feature type="region of interest" description="Disordered" evidence="1">
    <location>
        <begin position="1"/>
        <end position="21"/>
    </location>
</feature>
<sequence>MGDSSVAFKGSNPSLSSKPPATLEMLYTAEVRGRRSDGRGLRMVKALTTPNGGGDDEIAPTRAFDSGSLNEGKETNNIVVVKMIEFGKFLRSTPCGVFTD</sequence>
<gene>
    <name evidence="2" type="ORF">FDP41_012056</name>
</gene>
<reference evidence="2 3" key="1">
    <citation type="journal article" date="2019" name="Sci. Rep.">
        <title>Nanopore sequencing improves the draft genome of the human pathogenic amoeba Naegleria fowleri.</title>
        <authorList>
            <person name="Liechti N."/>
            <person name="Schurch N."/>
            <person name="Bruggmann R."/>
            <person name="Wittwer M."/>
        </authorList>
    </citation>
    <scope>NUCLEOTIDE SEQUENCE [LARGE SCALE GENOMIC DNA]</scope>
    <source>
        <strain evidence="2 3">ATCC 30894</strain>
    </source>
</reference>
<dbReference type="Proteomes" id="UP000444721">
    <property type="component" value="Unassembled WGS sequence"/>
</dbReference>
<proteinExistence type="predicted"/>
<comment type="caution">
    <text evidence="2">The sequence shown here is derived from an EMBL/GenBank/DDBJ whole genome shotgun (WGS) entry which is preliminary data.</text>
</comment>
<organism evidence="2 3">
    <name type="scientific">Naegleria fowleri</name>
    <name type="common">Brain eating amoeba</name>
    <dbReference type="NCBI Taxonomy" id="5763"/>
    <lineage>
        <taxon>Eukaryota</taxon>
        <taxon>Discoba</taxon>
        <taxon>Heterolobosea</taxon>
        <taxon>Tetramitia</taxon>
        <taxon>Eutetramitia</taxon>
        <taxon>Vahlkampfiidae</taxon>
        <taxon>Naegleria</taxon>
    </lineage>
</organism>
<dbReference type="AlphaFoldDB" id="A0A6A5C9Z3"/>
<name>A0A6A5C9Z3_NAEFO</name>
<dbReference type="VEuPathDB" id="AmoebaDB:NfTy_023620"/>
<dbReference type="VEuPathDB" id="AmoebaDB:FDP41_012056"/>
<feature type="region of interest" description="Disordered" evidence="1">
    <location>
        <begin position="47"/>
        <end position="70"/>
    </location>
</feature>
<dbReference type="GeneID" id="68119271"/>
<evidence type="ECO:0000313" key="2">
    <source>
        <dbReference type="EMBL" id="KAF0982195.1"/>
    </source>
</evidence>